<evidence type="ECO:0000256" key="5">
    <source>
        <dbReference type="ARBA" id="ARBA00012518"/>
    </source>
</evidence>
<evidence type="ECO:0000256" key="7">
    <source>
        <dbReference type="ARBA" id="ARBA00022490"/>
    </source>
</evidence>
<evidence type="ECO:0000256" key="11">
    <source>
        <dbReference type="ARBA" id="ARBA00022857"/>
    </source>
</evidence>
<dbReference type="SUPFAM" id="SSF56176">
    <property type="entry name" value="FAD-binding/transporter-associated domain-like"/>
    <property type="match status" value="1"/>
</dbReference>
<dbReference type="InterPro" id="IPR016169">
    <property type="entry name" value="FAD-bd_PCMH_sub2"/>
</dbReference>
<dbReference type="InterPro" id="IPR003170">
    <property type="entry name" value="MurB"/>
</dbReference>
<dbReference type="GO" id="GO:0005829">
    <property type="term" value="C:cytosol"/>
    <property type="evidence" value="ECO:0007669"/>
    <property type="project" value="TreeGrafter"/>
</dbReference>
<feature type="active site" description="Proton donor" evidence="19">
    <location>
        <position position="242"/>
    </location>
</feature>
<evidence type="ECO:0000313" key="22">
    <source>
        <dbReference type="Proteomes" id="UP000005835"/>
    </source>
</evidence>
<keyword evidence="13 19" id="KW-0573">Peptidoglycan synthesis</keyword>
<dbReference type="RefSeq" id="WP_005435867.1">
    <property type="nucleotide sequence ID" value="NZ_JH815517.1"/>
</dbReference>
<evidence type="ECO:0000313" key="21">
    <source>
        <dbReference type="EMBL" id="EKB30918.1"/>
    </source>
</evidence>
<evidence type="ECO:0000256" key="15">
    <source>
        <dbReference type="ARBA" id="ARBA00023306"/>
    </source>
</evidence>
<dbReference type="GO" id="GO:0051301">
    <property type="term" value="P:cell division"/>
    <property type="evidence" value="ECO:0007669"/>
    <property type="project" value="UniProtKB-KW"/>
</dbReference>
<dbReference type="InterPro" id="IPR011601">
    <property type="entry name" value="MurB_C"/>
</dbReference>
<keyword evidence="14 19" id="KW-0560">Oxidoreductase</keyword>
<evidence type="ECO:0000256" key="17">
    <source>
        <dbReference type="ARBA" id="ARBA00031026"/>
    </source>
</evidence>
<keyword evidence="22" id="KW-1185">Reference proteome</keyword>
<dbReference type="GO" id="GO:0009252">
    <property type="term" value="P:peptidoglycan biosynthetic process"/>
    <property type="evidence" value="ECO:0007669"/>
    <property type="project" value="UniProtKB-UniRule"/>
</dbReference>
<dbReference type="Gene3D" id="3.30.465.10">
    <property type="match status" value="1"/>
</dbReference>
<evidence type="ECO:0000256" key="18">
    <source>
        <dbReference type="ARBA" id="ARBA00048914"/>
    </source>
</evidence>
<keyword evidence="8 19" id="KW-0132">Cell division</keyword>
<organism evidence="21 22">
    <name type="scientific">Sutterella wadsworthensis 2_1_59BFAA</name>
    <dbReference type="NCBI Taxonomy" id="742823"/>
    <lineage>
        <taxon>Bacteria</taxon>
        <taxon>Pseudomonadati</taxon>
        <taxon>Pseudomonadota</taxon>
        <taxon>Betaproteobacteria</taxon>
        <taxon>Burkholderiales</taxon>
        <taxon>Sutterellaceae</taxon>
        <taxon>Sutterella</taxon>
    </lineage>
</organism>
<comment type="catalytic activity">
    <reaction evidence="18 19">
        <text>UDP-N-acetyl-alpha-D-muramate + NADP(+) = UDP-N-acetyl-3-O-(1-carboxyvinyl)-alpha-D-glucosamine + NADPH + H(+)</text>
        <dbReference type="Rhea" id="RHEA:12248"/>
        <dbReference type="ChEBI" id="CHEBI:15378"/>
        <dbReference type="ChEBI" id="CHEBI:57783"/>
        <dbReference type="ChEBI" id="CHEBI:58349"/>
        <dbReference type="ChEBI" id="CHEBI:68483"/>
        <dbReference type="ChEBI" id="CHEBI:70757"/>
        <dbReference type="EC" id="1.3.1.98"/>
    </reaction>
</comment>
<keyword evidence="7 19" id="KW-0963">Cytoplasm</keyword>
<keyword evidence="12 19" id="KW-0133">Cell shape</keyword>
<comment type="subcellular location">
    <subcellularLocation>
        <location evidence="3 19">Cytoplasm</location>
    </subcellularLocation>
</comment>
<evidence type="ECO:0000256" key="8">
    <source>
        <dbReference type="ARBA" id="ARBA00022618"/>
    </source>
</evidence>
<proteinExistence type="inferred from homology"/>
<dbReference type="HAMAP" id="MF_00037">
    <property type="entry name" value="MurB"/>
    <property type="match status" value="1"/>
</dbReference>
<gene>
    <name evidence="19" type="primary">murB</name>
    <name evidence="21" type="ORF">HMPREF9465_01608</name>
</gene>
<comment type="function">
    <text evidence="2 19">Cell wall formation.</text>
</comment>
<dbReference type="NCBIfam" id="NF000755">
    <property type="entry name" value="PRK00046.1"/>
    <property type="match status" value="1"/>
</dbReference>
<keyword evidence="16 19" id="KW-0961">Cell wall biogenesis/degradation</keyword>
<dbReference type="Gene3D" id="3.90.78.10">
    <property type="entry name" value="UDP-N-acetylenolpyruvoylglucosamine reductase, C-terminal domain"/>
    <property type="match status" value="1"/>
</dbReference>
<dbReference type="SUPFAM" id="SSF56194">
    <property type="entry name" value="Uridine diphospho-N-Acetylenolpyruvylglucosamine reductase, MurB, C-terminal domain"/>
    <property type="match status" value="1"/>
</dbReference>
<dbReference type="NCBIfam" id="NF010478">
    <property type="entry name" value="PRK13903.1"/>
    <property type="match status" value="1"/>
</dbReference>
<evidence type="ECO:0000256" key="12">
    <source>
        <dbReference type="ARBA" id="ARBA00022960"/>
    </source>
</evidence>
<comment type="similarity">
    <text evidence="19">Belongs to the MurB family.</text>
</comment>
<dbReference type="GO" id="GO:0008762">
    <property type="term" value="F:UDP-N-acetylmuramate dehydrogenase activity"/>
    <property type="evidence" value="ECO:0007669"/>
    <property type="project" value="UniProtKB-UniRule"/>
</dbReference>
<sequence>MISSIQAHRPLDGLTTFGTRSEADHYAEAGSLDELEAHLAEANANGLPVHFLGAGANTIAMSRVPGMTIRITIKGVEMSAAPNGDVLVKCGAGEVFDDIVARTLKAGIGGLENLSAIPGTVGGAVVQNIGAYGVELAERLSSVTVYDRAEKVVRVLTVEECDFSYRHSIMKTEAGRNFVVLSVTLRLPAVWTPVLGYKDLEAEIEARGLTAETVTAPVMSEIVRAVRARKLPDPAVIGNAGSFFTNPIVTKVHWHELLTKHPSLVYYRLGGGRMKLAAAWLIEAAGFKGLAEGPAGVYEHHALIIVNRGGATGEDVMALAERIQKRVFELFGVKLEMEPVRLG</sequence>
<evidence type="ECO:0000259" key="20">
    <source>
        <dbReference type="PROSITE" id="PS51387"/>
    </source>
</evidence>
<name>K1JWA4_9BURK</name>
<evidence type="ECO:0000256" key="4">
    <source>
        <dbReference type="ARBA" id="ARBA00004752"/>
    </source>
</evidence>
<evidence type="ECO:0000256" key="14">
    <source>
        <dbReference type="ARBA" id="ARBA00023002"/>
    </source>
</evidence>
<keyword evidence="15 19" id="KW-0131">Cell cycle</keyword>
<dbReference type="Gene3D" id="3.30.43.10">
    <property type="entry name" value="Uridine Diphospho-n-acetylenolpyruvylglucosamine Reductase, domain 2"/>
    <property type="match status" value="1"/>
</dbReference>
<comment type="pathway">
    <text evidence="4 19">Cell wall biogenesis; peptidoglycan biosynthesis.</text>
</comment>
<reference evidence="21 22" key="1">
    <citation type="submission" date="2012-05" db="EMBL/GenBank/DDBJ databases">
        <title>The Genome Sequence of Sutterella wadsworthensis 2_1_59BFAA.</title>
        <authorList>
            <consortium name="The Broad Institute Genome Sequencing Platform"/>
            <person name="Earl A."/>
            <person name="Ward D."/>
            <person name="Feldgarden M."/>
            <person name="Gevers D."/>
            <person name="Daigneault M."/>
            <person name="Strauss J."/>
            <person name="Allen-Vercoe E."/>
            <person name="Walker B."/>
            <person name="Young S.K."/>
            <person name="Zeng Q."/>
            <person name="Gargeya S."/>
            <person name="Fitzgerald M."/>
            <person name="Haas B."/>
            <person name="Abouelleil A."/>
            <person name="Alvarado L."/>
            <person name="Arachchi H.M."/>
            <person name="Berlin A.M."/>
            <person name="Chapman S.B."/>
            <person name="Goldberg J."/>
            <person name="Griggs A."/>
            <person name="Gujja S."/>
            <person name="Hansen M."/>
            <person name="Howarth C."/>
            <person name="Imamovic A."/>
            <person name="Larimer J."/>
            <person name="McCowen C."/>
            <person name="Montmayeur A."/>
            <person name="Murphy C."/>
            <person name="Neiman D."/>
            <person name="Pearson M."/>
            <person name="Priest M."/>
            <person name="Roberts A."/>
            <person name="Saif S."/>
            <person name="Shea T."/>
            <person name="Sisk P."/>
            <person name="Sykes S."/>
            <person name="Wortman J."/>
            <person name="Nusbaum C."/>
            <person name="Birren B."/>
        </authorList>
    </citation>
    <scope>NUCLEOTIDE SEQUENCE [LARGE SCALE GENOMIC DNA]</scope>
    <source>
        <strain evidence="21 22">2_1_59BFAA</strain>
    </source>
</reference>
<dbReference type="AlphaFoldDB" id="K1JWA4"/>
<dbReference type="EC" id="1.3.1.98" evidence="5 19"/>
<dbReference type="GO" id="GO:0071555">
    <property type="term" value="P:cell wall organization"/>
    <property type="evidence" value="ECO:0007669"/>
    <property type="project" value="UniProtKB-KW"/>
</dbReference>
<dbReference type="GO" id="GO:0008360">
    <property type="term" value="P:regulation of cell shape"/>
    <property type="evidence" value="ECO:0007669"/>
    <property type="project" value="UniProtKB-KW"/>
</dbReference>
<dbReference type="InterPro" id="IPR036635">
    <property type="entry name" value="MurB_C_sf"/>
</dbReference>
<evidence type="ECO:0000256" key="10">
    <source>
        <dbReference type="ARBA" id="ARBA00022827"/>
    </source>
</evidence>
<dbReference type="PANTHER" id="PTHR21071:SF4">
    <property type="entry name" value="UDP-N-ACETYLENOLPYRUVOYLGLUCOSAMINE REDUCTASE"/>
    <property type="match status" value="1"/>
</dbReference>
<evidence type="ECO:0000256" key="3">
    <source>
        <dbReference type="ARBA" id="ARBA00004496"/>
    </source>
</evidence>
<feature type="active site" evidence="19">
    <location>
        <position position="338"/>
    </location>
</feature>
<keyword evidence="11 19" id="KW-0521">NADP</keyword>
<evidence type="ECO:0000256" key="1">
    <source>
        <dbReference type="ARBA" id="ARBA00001974"/>
    </source>
</evidence>
<dbReference type="EMBL" id="ADMG01000035">
    <property type="protein sequence ID" value="EKB30918.1"/>
    <property type="molecule type" value="Genomic_DNA"/>
</dbReference>
<evidence type="ECO:0000256" key="16">
    <source>
        <dbReference type="ARBA" id="ARBA00023316"/>
    </source>
</evidence>
<evidence type="ECO:0000256" key="6">
    <source>
        <dbReference type="ARBA" id="ARBA00015188"/>
    </source>
</evidence>
<comment type="cofactor">
    <cofactor evidence="1 19">
        <name>FAD</name>
        <dbReference type="ChEBI" id="CHEBI:57692"/>
    </cofactor>
</comment>
<accession>K1JWA4</accession>
<evidence type="ECO:0000256" key="13">
    <source>
        <dbReference type="ARBA" id="ARBA00022984"/>
    </source>
</evidence>
<keyword evidence="9 19" id="KW-0285">Flavoprotein</keyword>
<dbReference type="STRING" id="742823.HMPREF9465_01608"/>
<dbReference type="InterPro" id="IPR036318">
    <property type="entry name" value="FAD-bd_PCMH-like_sf"/>
</dbReference>
<dbReference type="Proteomes" id="UP000005835">
    <property type="component" value="Unassembled WGS sequence"/>
</dbReference>
<dbReference type="InterPro" id="IPR016167">
    <property type="entry name" value="FAD-bd_PCMH_sub1"/>
</dbReference>
<dbReference type="PROSITE" id="PS51387">
    <property type="entry name" value="FAD_PCMH"/>
    <property type="match status" value="1"/>
</dbReference>
<dbReference type="UniPathway" id="UPA00219"/>
<dbReference type="InterPro" id="IPR006094">
    <property type="entry name" value="Oxid_FAD_bind_N"/>
</dbReference>
<feature type="domain" description="FAD-binding PCMH-type" evidence="20">
    <location>
        <begin position="19"/>
        <end position="190"/>
    </location>
</feature>
<dbReference type="NCBIfam" id="TIGR00179">
    <property type="entry name" value="murB"/>
    <property type="match status" value="1"/>
</dbReference>
<dbReference type="PANTHER" id="PTHR21071">
    <property type="entry name" value="UDP-N-ACETYLENOLPYRUVOYLGLUCOSAMINE REDUCTASE"/>
    <property type="match status" value="1"/>
</dbReference>
<evidence type="ECO:0000256" key="19">
    <source>
        <dbReference type="HAMAP-Rule" id="MF_00037"/>
    </source>
</evidence>
<dbReference type="HOGENOM" id="CLU_035304_0_0_4"/>
<dbReference type="PATRIC" id="fig|742823.3.peg.1601"/>
<dbReference type="GO" id="GO:0071949">
    <property type="term" value="F:FAD binding"/>
    <property type="evidence" value="ECO:0007669"/>
    <property type="project" value="InterPro"/>
</dbReference>
<dbReference type="InterPro" id="IPR016166">
    <property type="entry name" value="FAD-bd_PCMH"/>
</dbReference>
<protein>
    <recommendedName>
        <fullName evidence="6 19">UDP-N-acetylenolpyruvoylglucosamine reductase</fullName>
        <ecNumber evidence="5 19">1.3.1.98</ecNumber>
    </recommendedName>
    <alternativeName>
        <fullName evidence="17 19">UDP-N-acetylmuramate dehydrogenase</fullName>
    </alternativeName>
</protein>
<dbReference type="Pfam" id="PF01565">
    <property type="entry name" value="FAD_binding_4"/>
    <property type="match status" value="1"/>
</dbReference>
<evidence type="ECO:0000256" key="9">
    <source>
        <dbReference type="ARBA" id="ARBA00022630"/>
    </source>
</evidence>
<dbReference type="OrthoDB" id="9804753at2"/>
<evidence type="ECO:0000256" key="2">
    <source>
        <dbReference type="ARBA" id="ARBA00003921"/>
    </source>
</evidence>
<comment type="caution">
    <text evidence="21">The sequence shown here is derived from an EMBL/GenBank/DDBJ whole genome shotgun (WGS) entry which is preliminary data.</text>
</comment>
<dbReference type="eggNOG" id="COG0812">
    <property type="taxonomic scope" value="Bacteria"/>
</dbReference>
<feature type="active site" evidence="19">
    <location>
        <position position="166"/>
    </location>
</feature>
<dbReference type="Pfam" id="PF02873">
    <property type="entry name" value="MurB_C"/>
    <property type="match status" value="1"/>
</dbReference>
<keyword evidence="10 19" id="KW-0274">FAD</keyword>